<dbReference type="GO" id="GO:0005737">
    <property type="term" value="C:cytoplasm"/>
    <property type="evidence" value="ECO:0007669"/>
    <property type="project" value="UniProtKB-SubCell"/>
</dbReference>
<feature type="binding site" evidence="1">
    <location>
        <position position="116"/>
    </location>
    <ligand>
        <name>ATP</name>
        <dbReference type="ChEBI" id="CHEBI:30616"/>
    </ligand>
</feature>
<comment type="similarity">
    <text evidence="1">Belongs to the shikimate kinase family.</text>
</comment>
<dbReference type="AlphaFoldDB" id="A0A1F6E646"/>
<comment type="subunit">
    <text evidence="1">Monomer.</text>
</comment>
<comment type="function">
    <text evidence="1">Catalyzes the specific phosphorylation of the 3-hydroxyl group of shikimic acid using ATP as a cosubstrate.</text>
</comment>
<dbReference type="Proteomes" id="UP000176914">
    <property type="component" value="Unassembled WGS sequence"/>
</dbReference>
<evidence type="ECO:0000313" key="2">
    <source>
        <dbReference type="EMBL" id="OGG69169.1"/>
    </source>
</evidence>
<keyword evidence="1" id="KW-0418">Kinase</keyword>
<dbReference type="InterPro" id="IPR000623">
    <property type="entry name" value="Shikimate_kinase/TSH1"/>
</dbReference>
<dbReference type="EMBL" id="MFLL01000018">
    <property type="protein sequence ID" value="OGG69169.1"/>
    <property type="molecule type" value="Genomic_DNA"/>
</dbReference>
<dbReference type="PANTHER" id="PTHR43515">
    <property type="entry name" value="THREONINE SYNTHASE-LIKE 1"/>
    <property type="match status" value="1"/>
</dbReference>
<evidence type="ECO:0000313" key="3">
    <source>
        <dbReference type="Proteomes" id="UP000176914"/>
    </source>
</evidence>
<keyword evidence="1" id="KW-0067">ATP-binding</keyword>
<comment type="caution">
    <text evidence="2">The sequence shown here is derived from an EMBL/GenBank/DDBJ whole genome shotgun (WGS) entry which is preliminary data.</text>
</comment>
<dbReference type="PANTHER" id="PTHR43515:SF1">
    <property type="entry name" value="THREONINE SYNTHASE-LIKE 1"/>
    <property type="match status" value="1"/>
</dbReference>
<dbReference type="PRINTS" id="PR01100">
    <property type="entry name" value="SHIKIMTKNASE"/>
</dbReference>
<accession>A0A1F6E646</accession>
<dbReference type="SUPFAM" id="SSF52540">
    <property type="entry name" value="P-loop containing nucleoside triphosphate hydrolases"/>
    <property type="match status" value="1"/>
</dbReference>
<dbReference type="UniPathway" id="UPA00053">
    <property type="reaction ID" value="UER00088"/>
</dbReference>
<feature type="binding site" evidence="1">
    <location>
        <begin position="10"/>
        <end position="15"/>
    </location>
    <ligand>
        <name>ATP</name>
        <dbReference type="ChEBI" id="CHEBI:30616"/>
    </ligand>
</feature>
<comment type="pathway">
    <text evidence="1">Metabolic intermediate biosynthesis; chorismate biosynthesis; chorismate from D-erythrose 4-phosphate and phosphoenolpyruvate: step 5/7.</text>
</comment>
<proteinExistence type="inferred from homology"/>
<organism evidence="2 3">
    <name type="scientific">Candidatus Kaiserbacteria bacterium RIFCSPHIGHO2_02_FULL_55_25</name>
    <dbReference type="NCBI Taxonomy" id="1798498"/>
    <lineage>
        <taxon>Bacteria</taxon>
        <taxon>Candidatus Kaiseribacteriota</taxon>
    </lineage>
</organism>
<dbReference type="Pfam" id="PF01202">
    <property type="entry name" value="SKI"/>
    <property type="match status" value="1"/>
</dbReference>
<keyword evidence="1" id="KW-0028">Amino-acid biosynthesis</keyword>
<dbReference type="GO" id="GO:0000287">
    <property type="term" value="F:magnesium ion binding"/>
    <property type="evidence" value="ECO:0007669"/>
    <property type="project" value="UniProtKB-UniRule"/>
</dbReference>
<evidence type="ECO:0000256" key="1">
    <source>
        <dbReference type="HAMAP-Rule" id="MF_00109"/>
    </source>
</evidence>
<dbReference type="Gene3D" id="3.40.50.300">
    <property type="entry name" value="P-loop containing nucleotide triphosphate hydrolases"/>
    <property type="match status" value="1"/>
</dbReference>
<dbReference type="GO" id="GO:0004765">
    <property type="term" value="F:shikimate kinase activity"/>
    <property type="evidence" value="ECO:0007669"/>
    <property type="project" value="UniProtKB-UniRule"/>
</dbReference>
<comment type="subcellular location">
    <subcellularLocation>
        <location evidence="1">Cytoplasm</location>
    </subcellularLocation>
</comment>
<feature type="binding site" evidence="1">
    <location>
        <position position="133"/>
    </location>
    <ligand>
        <name>substrate</name>
    </ligand>
</feature>
<feature type="binding site" evidence="1">
    <location>
        <position position="32"/>
    </location>
    <ligand>
        <name>substrate</name>
    </ligand>
</feature>
<name>A0A1F6E646_9BACT</name>
<dbReference type="InterPro" id="IPR027417">
    <property type="entry name" value="P-loop_NTPase"/>
</dbReference>
<protein>
    <recommendedName>
        <fullName evidence="1">Shikimate kinase</fullName>
        <shortName evidence="1">SK</shortName>
        <ecNumber evidence="1">2.7.1.71</ecNumber>
    </recommendedName>
</protein>
<dbReference type="GO" id="GO:0008652">
    <property type="term" value="P:amino acid biosynthetic process"/>
    <property type="evidence" value="ECO:0007669"/>
    <property type="project" value="UniProtKB-KW"/>
</dbReference>
<keyword evidence="1" id="KW-0963">Cytoplasm</keyword>
<keyword evidence="1" id="KW-0808">Transferase</keyword>
<comment type="caution">
    <text evidence="1">Lacks conserved residue(s) required for the propagation of feature annotation.</text>
</comment>
<comment type="catalytic activity">
    <reaction evidence="1">
        <text>shikimate + ATP = 3-phosphoshikimate + ADP + H(+)</text>
        <dbReference type="Rhea" id="RHEA:13121"/>
        <dbReference type="ChEBI" id="CHEBI:15378"/>
        <dbReference type="ChEBI" id="CHEBI:30616"/>
        <dbReference type="ChEBI" id="CHEBI:36208"/>
        <dbReference type="ChEBI" id="CHEBI:145989"/>
        <dbReference type="ChEBI" id="CHEBI:456216"/>
        <dbReference type="EC" id="2.7.1.71"/>
    </reaction>
</comment>
<feature type="binding site" evidence="1">
    <location>
        <position position="80"/>
    </location>
    <ligand>
        <name>substrate</name>
    </ligand>
</feature>
<dbReference type="GO" id="GO:0009073">
    <property type="term" value="P:aromatic amino acid family biosynthetic process"/>
    <property type="evidence" value="ECO:0007669"/>
    <property type="project" value="UniProtKB-KW"/>
</dbReference>
<comment type="cofactor">
    <cofactor evidence="1">
        <name>Mg(2+)</name>
        <dbReference type="ChEBI" id="CHEBI:18420"/>
    </cofactor>
    <text evidence="1">Binds 1 Mg(2+) ion per subunit.</text>
</comment>
<keyword evidence="1" id="KW-0460">Magnesium</keyword>
<dbReference type="HAMAP" id="MF_00109">
    <property type="entry name" value="Shikimate_kinase"/>
    <property type="match status" value="1"/>
</dbReference>
<dbReference type="InterPro" id="IPR031322">
    <property type="entry name" value="Shikimate/glucono_kinase"/>
</dbReference>
<keyword evidence="1" id="KW-0479">Metal-binding</keyword>
<keyword evidence="1" id="KW-0547">Nucleotide-binding</keyword>
<keyword evidence="1" id="KW-0057">Aromatic amino acid biosynthesis</keyword>
<dbReference type="EC" id="2.7.1.71" evidence="1"/>
<dbReference type="GO" id="GO:0009423">
    <property type="term" value="P:chorismate biosynthetic process"/>
    <property type="evidence" value="ECO:0007669"/>
    <property type="project" value="UniProtKB-UniRule"/>
</dbReference>
<reference evidence="2 3" key="1">
    <citation type="journal article" date="2016" name="Nat. Commun.">
        <title>Thousands of microbial genomes shed light on interconnected biogeochemical processes in an aquifer system.</title>
        <authorList>
            <person name="Anantharaman K."/>
            <person name="Brown C.T."/>
            <person name="Hug L.A."/>
            <person name="Sharon I."/>
            <person name="Castelle C.J."/>
            <person name="Probst A.J."/>
            <person name="Thomas B.C."/>
            <person name="Singh A."/>
            <person name="Wilkins M.J."/>
            <person name="Karaoz U."/>
            <person name="Brodie E.L."/>
            <person name="Williams K.H."/>
            <person name="Hubbard S.S."/>
            <person name="Banfield J.F."/>
        </authorList>
    </citation>
    <scope>NUCLEOTIDE SEQUENCE [LARGE SCALE GENOMIC DNA]</scope>
</reference>
<dbReference type="GO" id="GO:0005524">
    <property type="term" value="F:ATP binding"/>
    <property type="evidence" value="ECO:0007669"/>
    <property type="project" value="UniProtKB-UniRule"/>
</dbReference>
<sequence length="168" mass="18785">MNITLIGMSGAGKSYIGEKVAKELGLEFLDVDRTLLEPARNMPLQRILDELGDEKFMQWEEGVMVEATAGRDGLLVSTPGSVIFEQGAMEHFRNISRVIYLQVPFCDIERRAVGERGIVGMGSKSLRELYDERAPLYEKYAHHTVDVGVLELRQAVETLVDIARTRGS</sequence>
<gene>
    <name evidence="1" type="primary">aroK</name>
    <name evidence="2" type="ORF">A3C20_03485</name>
</gene>
<feature type="binding site" evidence="1">
    <location>
        <position position="14"/>
    </location>
    <ligand>
        <name>Mg(2+)</name>
        <dbReference type="ChEBI" id="CHEBI:18420"/>
    </ligand>
</feature>